<evidence type="ECO:0000256" key="1">
    <source>
        <dbReference type="SAM" id="MobiDB-lite"/>
    </source>
</evidence>
<protein>
    <recommendedName>
        <fullName evidence="2">Gcp-like domain-containing protein</fullName>
    </recommendedName>
</protein>
<sequence length="538" mass="59084">MLVYTKSAIEHRALASTQRGIVNPIEKGSATAVGEMLDKCARAIIPEKFIPHVNNVVYASIMDNYCWQNSMYDSYQAPQKSEVYQSKIGPWSIPPPLRRSQEMIYNFTGLGGKVRAIMRERPDMPINERYDLAYATMRLAFEHIMSRVIMALENDKELLANPPQSLVISGGVASNRLLRTVVRSTLQARGFGNVTVTAPKPQYCTDNAGMVAWAGLKMYEAGWTTDKSFLPQGEWPIEEIITGVDCWLQNGVAASPKSTSKTAASQRDGAQLPDKPKPQNPPLPSTADVPAEPDAVAAPNVGAAHRRKTNAKSVTPTEDEVSGSKSKSDNKKPSVRPDPGPSSAQDGQHAPDGEGPGSPQEDTARTSPSQATDSPAQSGRLPRAPNWRTKGKAQPFGVRRVLNEPSNLVKPTERHLLIAMARRPAGAPSLLRPSLWPRDLNETPPVDGRIAKPDSDKRPAGGLDSAKKRVTDEAKREPLRVQKVQIEGKEKVETKEEEEKKERLVVRLLPPAPAVEQAPERSLRTGLDRLRRWMGLLR</sequence>
<dbReference type="InterPro" id="IPR043129">
    <property type="entry name" value="ATPase_NBD"/>
</dbReference>
<evidence type="ECO:0000259" key="2">
    <source>
        <dbReference type="Pfam" id="PF00814"/>
    </source>
</evidence>
<dbReference type="SUPFAM" id="SSF53067">
    <property type="entry name" value="Actin-like ATPase domain"/>
    <property type="match status" value="1"/>
</dbReference>
<feature type="region of interest" description="Disordered" evidence="1">
    <location>
        <begin position="254"/>
        <end position="405"/>
    </location>
</feature>
<proteinExistence type="predicted"/>
<gene>
    <name evidence="3" type="ORF">SLS63_000855</name>
</gene>
<keyword evidence="4" id="KW-1185">Reference proteome</keyword>
<accession>A0ABR1PNF4</accession>
<dbReference type="Proteomes" id="UP001430848">
    <property type="component" value="Unassembled WGS sequence"/>
</dbReference>
<feature type="compositionally biased region" description="Basic and acidic residues" evidence="1">
    <location>
        <begin position="449"/>
        <end position="476"/>
    </location>
</feature>
<dbReference type="PANTHER" id="PTHR11735">
    <property type="entry name" value="TRNA N6-ADENOSINE THREONYLCARBAMOYLTRANSFERASE"/>
    <property type="match status" value="1"/>
</dbReference>
<organism evidence="3 4">
    <name type="scientific">Diaporthe eres</name>
    <name type="common">Phomopsis oblonga</name>
    <dbReference type="NCBI Taxonomy" id="83184"/>
    <lineage>
        <taxon>Eukaryota</taxon>
        <taxon>Fungi</taxon>
        <taxon>Dikarya</taxon>
        <taxon>Ascomycota</taxon>
        <taxon>Pezizomycotina</taxon>
        <taxon>Sordariomycetes</taxon>
        <taxon>Sordariomycetidae</taxon>
        <taxon>Diaporthales</taxon>
        <taxon>Diaporthaceae</taxon>
        <taxon>Diaporthe</taxon>
        <taxon>Diaporthe eres species complex</taxon>
    </lineage>
</organism>
<dbReference type="InterPro" id="IPR000905">
    <property type="entry name" value="Gcp-like_dom"/>
</dbReference>
<feature type="region of interest" description="Disordered" evidence="1">
    <location>
        <begin position="422"/>
        <end position="476"/>
    </location>
</feature>
<dbReference type="PANTHER" id="PTHR11735:SF6">
    <property type="entry name" value="TRNA N6-ADENOSINE THREONYLCARBAMOYLTRANSFERASE, MITOCHONDRIAL"/>
    <property type="match status" value="1"/>
</dbReference>
<feature type="compositionally biased region" description="Polar residues" evidence="1">
    <location>
        <begin position="365"/>
        <end position="377"/>
    </location>
</feature>
<dbReference type="Pfam" id="PF00814">
    <property type="entry name" value="TsaD"/>
    <property type="match status" value="1"/>
</dbReference>
<feature type="compositionally biased region" description="Low complexity" evidence="1">
    <location>
        <begin position="287"/>
        <end position="299"/>
    </location>
</feature>
<name>A0ABR1PNF4_DIAER</name>
<dbReference type="Gene3D" id="3.30.420.40">
    <property type="match status" value="1"/>
</dbReference>
<evidence type="ECO:0000313" key="4">
    <source>
        <dbReference type="Proteomes" id="UP001430848"/>
    </source>
</evidence>
<evidence type="ECO:0000313" key="3">
    <source>
        <dbReference type="EMBL" id="KAK7741302.1"/>
    </source>
</evidence>
<comment type="caution">
    <text evidence="3">The sequence shown here is derived from an EMBL/GenBank/DDBJ whole genome shotgun (WGS) entry which is preliminary data.</text>
</comment>
<feature type="compositionally biased region" description="Low complexity" evidence="1">
    <location>
        <begin position="254"/>
        <end position="265"/>
    </location>
</feature>
<feature type="domain" description="Gcp-like" evidence="2">
    <location>
        <begin position="27"/>
        <end position="213"/>
    </location>
</feature>
<reference evidence="3 4" key="1">
    <citation type="submission" date="2024-02" db="EMBL/GenBank/DDBJ databases">
        <title>De novo assembly and annotation of 12 fungi associated with fruit tree decline syndrome in Ontario, Canada.</title>
        <authorList>
            <person name="Sulman M."/>
            <person name="Ellouze W."/>
            <person name="Ilyukhin E."/>
        </authorList>
    </citation>
    <scope>NUCLEOTIDE SEQUENCE [LARGE SCALE GENOMIC DNA]</scope>
    <source>
        <strain evidence="3 4">M169</strain>
    </source>
</reference>
<dbReference type="EMBL" id="JAKNSF020000002">
    <property type="protein sequence ID" value="KAK7741302.1"/>
    <property type="molecule type" value="Genomic_DNA"/>
</dbReference>